<dbReference type="Gene3D" id="1.20.58.2220">
    <property type="entry name" value="Formin, FH2 domain"/>
    <property type="match status" value="1"/>
</dbReference>
<dbReference type="AlphaFoldDB" id="A0A087UR86"/>
<dbReference type="Proteomes" id="UP000054359">
    <property type="component" value="Unassembled WGS sequence"/>
</dbReference>
<gene>
    <name evidence="1" type="ORF">X975_24677</name>
</gene>
<protein>
    <submittedName>
        <fullName evidence="1">Formin-1</fullName>
    </submittedName>
</protein>
<dbReference type="OrthoDB" id="6433451at2759"/>
<evidence type="ECO:0000313" key="1">
    <source>
        <dbReference type="EMBL" id="KFM79875.1"/>
    </source>
</evidence>
<dbReference type="EMBL" id="KK121161">
    <property type="protein sequence ID" value="KFM79875.1"/>
    <property type="molecule type" value="Genomic_DNA"/>
</dbReference>
<dbReference type="OMA" id="SAKSEHM"/>
<reference evidence="1 2" key="1">
    <citation type="submission" date="2013-11" db="EMBL/GenBank/DDBJ databases">
        <title>Genome sequencing of Stegodyphus mimosarum.</title>
        <authorList>
            <person name="Bechsgaard J."/>
        </authorList>
    </citation>
    <scope>NUCLEOTIDE SEQUENCE [LARGE SCALE GENOMIC DNA]</scope>
</reference>
<dbReference type="STRING" id="407821.A0A087UR86"/>
<sequence length="120" mass="14478">METFLHKALVETRLQIENLDKCKLQFKKTQNFFKFQPKSNNESEWPKEFFGLWISFCSDFKDIWKKEQQKRHQEQTEKVRKSFLKREAEKNAIVRVKAKPTGLKARLNKLRQQTSKEIST</sequence>
<feature type="non-terminal residue" evidence="1">
    <location>
        <position position="120"/>
    </location>
</feature>
<evidence type="ECO:0000313" key="2">
    <source>
        <dbReference type="Proteomes" id="UP000054359"/>
    </source>
</evidence>
<organism evidence="1 2">
    <name type="scientific">Stegodyphus mimosarum</name>
    <name type="common">African social velvet spider</name>
    <dbReference type="NCBI Taxonomy" id="407821"/>
    <lineage>
        <taxon>Eukaryota</taxon>
        <taxon>Metazoa</taxon>
        <taxon>Ecdysozoa</taxon>
        <taxon>Arthropoda</taxon>
        <taxon>Chelicerata</taxon>
        <taxon>Arachnida</taxon>
        <taxon>Araneae</taxon>
        <taxon>Araneomorphae</taxon>
        <taxon>Entelegynae</taxon>
        <taxon>Eresoidea</taxon>
        <taxon>Eresidae</taxon>
        <taxon>Stegodyphus</taxon>
    </lineage>
</organism>
<proteinExistence type="predicted"/>
<keyword evidence="2" id="KW-1185">Reference proteome</keyword>
<dbReference type="SUPFAM" id="SSF101447">
    <property type="entry name" value="Formin homology 2 domain (FH2 domain)"/>
    <property type="match status" value="1"/>
</dbReference>
<name>A0A087UR86_STEMI</name>
<accession>A0A087UR86</accession>
<dbReference type="InterPro" id="IPR042201">
    <property type="entry name" value="FH2_Formin_sf"/>
</dbReference>